<organism evidence="3">
    <name type="scientific">Ananas comosus var. bracteatus</name>
    <name type="common">red pineapple</name>
    <dbReference type="NCBI Taxonomy" id="296719"/>
    <lineage>
        <taxon>Eukaryota</taxon>
        <taxon>Viridiplantae</taxon>
        <taxon>Streptophyta</taxon>
        <taxon>Embryophyta</taxon>
        <taxon>Tracheophyta</taxon>
        <taxon>Spermatophyta</taxon>
        <taxon>Magnoliopsida</taxon>
        <taxon>Liliopsida</taxon>
        <taxon>Poales</taxon>
        <taxon>Bromeliaceae</taxon>
        <taxon>Bromelioideae</taxon>
        <taxon>Ananas</taxon>
    </lineage>
</organism>
<dbReference type="PANTHER" id="PTHR33429:SF7">
    <property type="entry name" value="OS02G0708000 PROTEIN"/>
    <property type="match status" value="1"/>
</dbReference>
<keyword evidence="2" id="KW-1133">Transmembrane helix</keyword>
<sequence>MSSLKQPMVVYPQNTVAQHPSNPKSSFTTVFVVLGVIAVISVISCFVGQICARRYLRPRHRRDHFHSSKVDMEHGLEPGVPTAEHIGSGRAAEHHMKATVAASSSGIAAAPAPRV</sequence>
<keyword evidence="2" id="KW-0812">Transmembrane</keyword>
<evidence type="ECO:0000256" key="2">
    <source>
        <dbReference type="SAM" id="Phobius"/>
    </source>
</evidence>
<accession>A0A6V7NZ59</accession>
<evidence type="ECO:0000256" key="1">
    <source>
        <dbReference type="SAM" id="MobiDB-lite"/>
    </source>
</evidence>
<proteinExistence type="predicted"/>
<dbReference type="EMBL" id="LR862143">
    <property type="protein sequence ID" value="CAD1823873.1"/>
    <property type="molecule type" value="Genomic_DNA"/>
</dbReference>
<feature type="transmembrane region" description="Helical" evidence="2">
    <location>
        <begin position="30"/>
        <end position="52"/>
    </location>
</feature>
<gene>
    <name evidence="3" type="ORF">CB5_LOCUS7084</name>
</gene>
<name>A0A6V7NZ59_ANACO</name>
<feature type="region of interest" description="Disordered" evidence="1">
    <location>
        <begin position="67"/>
        <end position="97"/>
    </location>
</feature>
<dbReference type="AlphaFoldDB" id="A0A6V7NZ59"/>
<evidence type="ECO:0000313" key="3">
    <source>
        <dbReference type="EMBL" id="CAD1823873.1"/>
    </source>
</evidence>
<keyword evidence="2" id="KW-0472">Membrane</keyword>
<protein>
    <recommendedName>
        <fullName evidence="4">Transmembrane protein</fullName>
    </recommendedName>
</protein>
<feature type="compositionally biased region" description="Basic and acidic residues" evidence="1">
    <location>
        <begin position="67"/>
        <end position="76"/>
    </location>
</feature>
<reference evidence="3" key="1">
    <citation type="submission" date="2020-07" db="EMBL/GenBank/DDBJ databases">
        <authorList>
            <person name="Lin J."/>
        </authorList>
    </citation>
    <scope>NUCLEOTIDE SEQUENCE</scope>
</reference>
<dbReference type="PANTHER" id="PTHR33429">
    <property type="entry name" value="OS02G0708000 PROTEIN-RELATED"/>
    <property type="match status" value="1"/>
</dbReference>
<evidence type="ECO:0008006" key="4">
    <source>
        <dbReference type="Google" id="ProtNLM"/>
    </source>
</evidence>